<comment type="caution">
    <text evidence="1">The sequence shown here is derived from an EMBL/GenBank/DDBJ whole genome shotgun (WGS) entry which is preliminary data.</text>
</comment>
<dbReference type="Proteomes" id="UP000020681">
    <property type="component" value="Unassembled WGS sequence"/>
</dbReference>
<evidence type="ECO:0000313" key="2">
    <source>
        <dbReference type="Proteomes" id="UP000020681"/>
    </source>
</evidence>
<name>A0ABN0QYP9_MYCUL</name>
<organism evidence="1 2">
    <name type="scientific">Mycobacterium ulcerans str. Harvey</name>
    <dbReference type="NCBI Taxonomy" id="1299332"/>
    <lineage>
        <taxon>Bacteria</taxon>
        <taxon>Bacillati</taxon>
        <taxon>Actinomycetota</taxon>
        <taxon>Actinomycetes</taxon>
        <taxon>Mycobacteriales</taxon>
        <taxon>Mycobacteriaceae</taxon>
        <taxon>Mycobacterium</taxon>
        <taxon>Mycobacterium ulcerans group</taxon>
    </lineage>
</organism>
<evidence type="ECO:0000313" key="1">
    <source>
        <dbReference type="EMBL" id="EUA89939.1"/>
    </source>
</evidence>
<sequence>MSGATLCFQVSGAGRVAQGEIGSGERTAILSSGNPRMPTSLTRVRVPTNGASLWNVTPMTGVMVSWPWRVRQ</sequence>
<protein>
    <submittedName>
        <fullName evidence="1">Uncharacterized protein</fullName>
    </submittedName>
</protein>
<accession>A0ABN0QYP9</accession>
<proteinExistence type="predicted"/>
<reference evidence="1 2" key="1">
    <citation type="submission" date="2014-01" db="EMBL/GenBank/DDBJ databases">
        <authorList>
            <person name="Dobos K."/>
            <person name="Lenaerts A."/>
            <person name="Ordway D."/>
            <person name="DeGroote M.A."/>
            <person name="Parker T."/>
            <person name="Sizemore C."/>
            <person name="Tallon L.J."/>
            <person name="Sadzewicz L.K."/>
            <person name="Sengamalay N."/>
            <person name="Fraser C.M."/>
            <person name="Hine E."/>
            <person name="Shefchek K.A."/>
            <person name="Das S.P."/>
            <person name="Tettelin H."/>
        </authorList>
    </citation>
    <scope>NUCLEOTIDE SEQUENCE [LARGE SCALE GENOMIC DNA]</scope>
    <source>
        <strain evidence="1 2">Harvey</strain>
    </source>
</reference>
<gene>
    <name evidence="1" type="ORF">I551_3550</name>
</gene>
<dbReference type="EMBL" id="JAOL01000114">
    <property type="protein sequence ID" value="EUA89939.1"/>
    <property type="molecule type" value="Genomic_DNA"/>
</dbReference>
<keyword evidence="2" id="KW-1185">Reference proteome</keyword>